<feature type="compositionally biased region" description="Polar residues" evidence="1">
    <location>
        <begin position="664"/>
        <end position="675"/>
    </location>
</feature>
<feature type="compositionally biased region" description="Low complexity" evidence="1">
    <location>
        <begin position="684"/>
        <end position="697"/>
    </location>
</feature>
<name>A0A9W8XHP8_9PLEO</name>
<sequence>MAANKPRRLSPSPQRSRRRFDPRRLFPRSSPTPRLRSAVSTNSLRAAAGTGSTPAALEPVRDALPVSPRTARPFGEFHGAPTTAVTWKDIHEETDSHNDYGFALHDQAQTASDSSRQHTRVRFADDERMRAQDTERKKGKFQSLFPFRTREKDSGKRTAALRSHLPFRSMVNLAESGSHSDFHRRAEGDSFDRFLDEQPFYQRLHPERFTPSPQPHARNRPRVLDTNMLSRNDEASQSGDRALSRNTQRASSNSVLDIIEGYQEQRSSATSMPLTTTAPNLSRLADPDQHDLSEVREEAEEQEFVQRGYVLPSFTSLARPVALRSHRPSAPVLDSVPARDQQLEKIEEAIARIVQTDERARNMTDAENESLRKRTDRALLMAADMAEEKSRMDTEVASLKKSHKLFTQQANQLVSRWSPDSSLTSVSSRDLIDAIPSDEEPEICEADVAVCYPVTKIPAGTVRVVGRGRPAVNKRQREEMAAGQDSQSTQVADNSVLDKSIQNKPSMSELKRVKAPIALNKGGTEPFPMYIEHFKEGERRKNLGMPRDESQDFTQTWVDRHVDVKERPVSIACDQDVRAERAIPPAPFPKDGFNTTHATSMSPMRAPPKPPSRTPPRLSMTPLRIPPIPARSPLRQSSLPSPTAVPLPSSPVPPFRRAPVRGKPTSSFGQPSVLRSTPPRIQLPAPASSVSPTRSSSLQAPTRKHCVQGGHTFRPMNLHEVPDNVEMGRIGVSPYLNTQAGVMQQVDGSICCEKCGDNAEVYMQCELPECSLSVCFDCALMIQAEGERKRIDAWHY</sequence>
<accession>A0A9W8XHP8</accession>
<gene>
    <name evidence="2" type="ORF">N0V89_008222</name>
</gene>
<organism evidence="2 3">
    <name type="scientific">Didymosphaeria variabile</name>
    <dbReference type="NCBI Taxonomy" id="1932322"/>
    <lineage>
        <taxon>Eukaryota</taxon>
        <taxon>Fungi</taxon>
        <taxon>Dikarya</taxon>
        <taxon>Ascomycota</taxon>
        <taxon>Pezizomycotina</taxon>
        <taxon>Dothideomycetes</taxon>
        <taxon>Pleosporomycetidae</taxon>
        <taxon>Pleosporales</taxon>
        <taxon>Massarineae</taxon>
        <taxon>Didymosphaeriaceae</taxon>
        <taxon>Didymosphaeria</taxon>
    </lineage>
</organism>
<comment type="caution">
    <text evidence="2">The sequence shown here is derived from an EMBL/GenBank/DDBJ whole genome shotgun (WGS) entry which is preliminary data.</text>
</comment>
<feature type="compositionally biased region" description="Low complexity" evidence="1">
    <location>
        <begin position="631"/>
        <end position="642"/>
    </location>
</feature>
<feature type="region of interest" description="Disordered" evidence="1">
    <location>
        <begin position="576"/>
        <end position="703"/>
    </location>
</feature>
<dbReference type="EMBL" id="JAPEUX010000006">
    <property type="protein sequence ID" value="KAJ4349606.1"/>
    <property type="molecule type" value="Genomic_DNA"/>
</dbReference>
<feature type="region of interest" description="Disordered" evidence="1">
    <location>
        <begin position="265"/>
        <end position="286"/>
    </location>
</feature>
<keyword evidence="3" id="KW-1185">Reference proteome</keyword>
<feature type="compositionally biased region" description="Pro residues" evidence="1">
    <location>
        <begin position="605"/>
        <end position="614"/>
    </location>
</feature>
<dbReference type="Proteomes" id="UP001140513">
    <property type="component" value="Unassembled WGS sequence"/>
</dbReference>
<dbReference type="AlphaFoldDB" id="A0A9W8XHP8"/>
<feature type="compositionally biased region" description="Polar residues" evidence="1">
    <location>
        <begin position="265"/>
        <end position="280"/>
    </location>
</feature>
<dbReference type="GeneID" id="80911752"/>
<evidence type="ECO:0000313" key="2">
    <source>
        <dbReference type="EMBL" id="KAJ4349606.1"/>
    </source>
</evidence>
<protein>
    <submittedName>
        <fullName evidence="2">Uncharacterized protein</fullName>
    </submittedName>
</protein>
<proteinExistence type="predicted"/>
<evidence type="ECO:0000256" key="1">
    <source>
        <dbReference type="SAM" id="MobiDB-lite"/>
    </source>
</evidence>
<reference evidence="2" key="1">
    <citation type="submission" date="2022-10" db="EMBL/GenBank/DDBJ databases">
        <title>Tapping the CABI collections for fungal endophytes: first genome assemblies for Collariella, Neodidymelliopsis, Ascochyta clinopodiicola, Didymella pomorum, Didymosphaeria variabile, Neocosmospora piperis and Neocucurbitaria cava.</title>
        <authorList>
            <person name="Hill R."/>
        </authorList>
    </citation>
    <scope>NUCLEOTIDE SEQUENCE</scope>
    <source>
        <strain evidence="2">IMI 356815</strain>
    </source>
</reference>
<dbReference type="RefSeq" id="XP_056068536.1">
    <property type="nucleotide sequence ID" value="XM_056216980.1"/>
</dbReference>
<dbReference type="OrthoDB" id="3790861at2759"/>
<feature type="region of interest" description="Disordered" evidence="1">
    <location>
        <begin position="469"/>
        <end position="499"/>
    </location>
</feature>
<feature type="compositionally biased region" description="Pro residues" evidence="1">
    <location>
        <begin position="643"/>
        <end position="656"/>
    </location>
</feature>
<evidence type="ECO:0000313" key="3">
    <source>
        <dbReference type="Proteomes" id="UP001140513"/>
    </source>
</evidence>
<feature type="compositionally biased region" description="Polar residues" evidence="1">
    <location>
        <begin position="484"/>
        <end position="493"/>
    </location>
</feature>
<feature type="region of interest" description="Disordered" evidence="1">
    <location>
        <begin position="1"/>
        <end position="57"/>
    </location>
</feature>